<evidence type="ECO:0000313" key="1">
    <source>
        <dbReference type="EMBL" id="ATQ58309.1"/>
    </source>
</evidence>
<dbReference type="EMBL" id="CP024425">
    <property type="protein sequence ID" value="ATQ58309.1"/>
    <property type="molecule type" value="Genomic_DNA"/>
</dbReference>
<dbReference type="AlphaFoldDB" id="A0A2D2C791"/>
<sequence length="85" mass="9190">MLAVLVACSEKDEPTAHIYRYPEGAEPLSGGLVIRSGQSVRVDHHNHALPEPEDSQHWELQPGAFLLMNASGQVLSTVPALYSGL</sequence>
<gene>
    <name evidence="1" type="ORF">PYTT13_21045</name>
</gene>
<keyword evidence="1" id="KW-0614">Plasmid</keyword>
<protein>
    <submittedName>
        <fullName evidence="1">Uncharacterized protein</fullName>
    </submittedName>
</protein>
<geneLocation type="plasmid" evidence="2">
    <name>ptt13-3</name>
</geneLocation>
<dbReference type="Pfam" id="PF11776">
    <property type="entry name" value="RcnB"/>
    <property type="match status" value="1"/>
</dbReference>
<evidence type="ECO:0000313" key="2">
    <source>
        <dbReference type="Proteomes" id="UP000229314"/>
    </source>
</evidence>
<proteinExistence type="predicted"/>
<dbReference type="InterPro" id="IPR024572">
    <property type="entry name" value="RcnB"/>
</dbReference>
<accession>A0A2D2C791</accession>
<dbReference type="Proteomes" id="UP000229314">
    <property type="component" value="Plasmid pTT13-3"/>
</dbReference>
<organism evidence="1 2">
    <name type="scientific">Paracoccus yeei</name>
    <dbReference type="NCBI Taxonomy" id="147645"/>
    <lineage>
        <taxon>Bacteria</taxon>
        <taxon>Pseudomonadati</taxon>
        <taxon>Pseudomonadota</taxon>
        <taxon>Alphaproteobacteria</taxon>
        <taxon>Rhodobacterales</taxon>
        <taxon>Paracoccaceae</taxon>
        <taxon>Paracoccus</taxon>
    </lineage>
</organism>
<name>A0A2D2C791_9RHOB</name>
<reference evidence="1 2" key="1">
    <citation type="submission" date="2017-10" db="EMBL/GenBank/DDBJ databases">
        <title>Complete genome sequence of Paracoccus yeei TT13 isolated from human skin.</title>
        <authorList>
            <person name="Lee K."/>
            <person name="Lim J.Y."/>
            <person name="Hwang I."/>
        </authorList>
    </citation>
    <scope>NUCLEOTIDE SEQUENCE [LARGE SCALE GENOMIC DNA]</scope>
    <source>
        <strain evidence="1 2">TT13</strain>
        <plasmid evidence="2">Plasmid ptt13-3</plasmid>
    </source>
</reference>